<dbReference type="Proteomes" id="UP000823775">
    <property type="component" value="Unassembled WGS sequence"/>
</dbReference>
<reference evidence="1 2" key="1">
    <citation type="journal article" date="2021" name="BMC Genomics">
        <title>Datura genome reveals duplications of psychoactive alkaloid biosynthetic genes and high mutation rate following tissue culture.</title>
        <authorList>
            <person name="Rajewski A."/>
            <person name="Carter-House D."/>
            <person name="Stajich J."/>
            <person name="Litt A."/>
        </authorList>
    </citation>
    <scope>NUCLEOTIDE SEQUENCE [LARGE SCALE GENOMIC DNA]</scope>
    <source>
        <strain evidence="1">AR-01</strain>
    </source>
</reference>
<keyword evidence="2" id="KW-1185">Reference proteome</keyword>
<accession>A0ABS8VIA5</accession>
<evidence type="ECO:0008006" key="3">
    <source>
        <dbReference type="Google" id="ProtNLM"/>
    </source>
</evidence>
<sequence length="83" mass="8908">GDALGTMTIGDSPVEFGETPMEHLVRLLLASCHFLDPALHQRFAVTTLAPIEYLLTQFFVSPGGSAAVRRYFLQLAGATSALT</sequence>
<organism evidence="1 2">
    <name type="scientific">Datura stramonium</name>
    <name type="common">Jimsonweed</name>
    <name type="synonym">Common thornapple</name>
    <dbReference type="NCBI Taxonomy" id="4076"/>
    <lineage>
        <taxon>Eukaryota</taxon>
        <taxon>Viridiplantae</taxon>
        <taxon>Streptophyta</taxon>
        <taxon>Embryophyta</taxon>
        <taxon>Tracheophyta</taxon>
        <taxon>Spermatophyta</taxon>
        <taxon>Magnoliopsida</taxon>
        <taxon>eudicotyledons</taxon>
        <taxon>Gunneridae</taxon>
        <taxon>Pentapetalae</taxon>
        <taxon>asterids</taxon>
        <taxon>lamiids</taxon>
        <taxon>Solanales</taxon>
        <taxon>Solanaceae</taxon>
        <taxon>Solanoideae</taxon>
        <taxon>Datureae</taxon>
        <taxon>Datura</taxon>
    </lineage>
</organism>
<proteinExistence type="predicted"/>
<dbReference type="EMBL" id="JACEIK010004909">
    <property type="protein sequence ID" value="MCD9646743.1"/>
    <property type="molecule type" value="Genomic_DNA"/>
</dbReference>
<feature type="non-terminal residue" evidence="1">
    <location>
        <position position="1"/>
    </location>
</feature>
<protein>
    <recommendedName>
        <fullName evidence="3">AraC family transcriptional regulator</fullName>
    </recommendedName>
</protein>
<gene>
    <name evidence="1" type="ORF">HAX54_036897</name>
</gene>
<evidence type="ECO:0000313" key="2">
    <source>
        <dbReference type="Proteomes" id="UP000823775"/>
    </source>
</evidence>
<evidence type="ECO:0000313" key="1">
    <source>
        <dbReference type="EMBL" id="MCD9646743.1"/>
    </source>
</evidence>
<feature type="non-terminal residue" evidence="1">
    <location>
        <position position="83"/>
    </location>
</feature>
<name>A0ABS8VIA5_DATST</name>
<comment type="caution">
    <text evidence="1">The sequence shown here is derived from an EMBL/GenBank/DDBJ whole genome shotgun (WGS) entry which is preliminary data.</text>
</comment>